<evidence type="ECO:0000313" key="2">
    <source>
        <dbReference type="EMBL" id="CAE2282033.1"/>
    </source>
</evidence>
<evidence type="ECO:0008006" key="3">
    <source>
        <dbReference type="Google" id="ProtNLM"/>
    </source>
</evidence>
<gene>
    <name evidence="2" type="ORF">OAUR00152_LOCUS38177</name>
</gene>
<organism evidence="2">
    <name type="scientific">Odontella aurita</name>
    <dbReference type="NCBI Taxonomy" id="265563"/>
    <lineage>
        <taxon>Eukaryota</taxon>
        <taxon>Sar</taxon>
        <taxon>Stramenopiles</taxon>
        <taxon>Ochrophyta</taxon>
        <taxon>Bacillariophyta</taxon>
        <taxon>Mediophyceae</taxon>
        <taxon>Biddulphiophycidae</taxon>
        <taxon>Eupodiscales</taxon>
        <taxon>Odontellaceae</taxon>
        <taxon>Odontella</taxon>
    </lineage>
</organism>
<dbReference type="Gene3D" id="1.20.120.520">
    <property type="entry name" value="nmb1532 protein domain like"/>
    <property type="match status" value="1"/>
</dbReference>
<dbReference type="AlphaFoldDB" id="A0A7S4K2U1"/>
<protein>
    <recommendedName>
        <fullName evidence="3">Hemerythrin-like domain-containing protein</fullName>
    </recommendedName>
</protein>
<accession>A0A7S4K2U1</accession>
<evidence type="ECO:0000256" key="1">
    <source>
        <dbReference type="SAM" id="MobiDB-lite"/>
    </source>
</evidence>
<dbReference type="CDD" id="cd12108">
    <property type="entry name" value="Hr-like"/>
    <property type="match status" value="1"/>
</dbReference>
<reference evidence="2" key="1">
    <citation type="submission" date="2021-01" db="EMBL/GenBank/DDBJ databases">
        <authorList>
            <person name="Corre E."/>
            <person name="Pelletier E."/>
            <person name="Niang G."/>
            <person name="Scheremetjew M."/>
            <person name="Finn R."/>
            <person name="Kale V."/>
            <person name="Holt S."/>
            <person name="Cochrane G."/>
            <person name="Meng A."/>
            <person name="Brown T."/>
            <person name="Cohen L."/>
        </authorList>
    </citation>
    <scope>NUCLEOTIDE SEQUENCE</scope>
    <source>
        <strain evidence="2">Isolate 1302-5</strain>
    </source>
</reference>
<sequence length="262" mass="29969">MSGDSSSTPPFDPNDLKYQVSPSHAPDKSSSWDGIPLEADRWVLAHDSIRSELTEMGDALRNISDPLPEWAVSSIRKWWEGHSLHVREHCAKEEEMLMPFASERIKWPEDVTTSDDHGKIEEWQREVGRLVDGLGKDGEDRTTVKALREAWESYELKLRPHLLEEERVCLPLVRVYFTPEEMSPVGRKMMEAEPDSTMGAMVHAMGTKEFRSVFMTGQGIPSFVWHMAFKSRHANYENDMAVHVEALKTGRPPKEGKSGWFF</sequence>
<dbReference type="EMBL" id="HBKQ01055732">
    <property type="protein sequence ID" value="CAE2282033.1"/>
    <property type="molecule type" value="Transcribed_RNA"/>
</dbReference>
<feature type="region of interest" description="Disordered" evidence="1">
    <location>
        <begin position="1"/>
        <end position="34"/>
    </location>
</feature>
<name>A0A7S4K2U1_9STRA</name>
<proteinExistence type="predicted"/>